<dbReference type="Gene3D" id="3.40.47.10">
    <property type="match status" value="1"/>
</dbReference>
<dbReference type="PROSITE" id="PS00606">
    <property type="entry name" value="KS3_1"/>
    <property type="match status" value="1"/>
</dbReference>
<dbReference type="InterPro" id="IPR018201">
    <property type="entry name" value="Ketoacyl_synth_AS"/>
</dbReference>
<comment type="pathway">
    <text evidence="1">Lipid metabolism; fatty acid biosynthesis.</text>
</comment>
<dbReference type="EMBL" id="JAXCEY010000001">
    <property type="protein sequence ID" value="MDX9584244.1"/>
    <property type="molecule type" value="Genomic_DNA"/>
</dbReference>
<dbReference type="Pfam" id="PF02801">
    <property type="entry name" value="Ketoacyl-synt_C"/>
    <property type="match status" value="1"/>
</dbReference>
<dbReference type="Pfam" id="PF00109">
    <property type="entry name" value="ketoacyl-synt"/>
    <property type="match status" value="1"/>
</dbReference>
<protein>
    <submittedName>
        <fullName evidence="6">Beta-ketoacyl-[acyl-carrier-protein] synthase family protein</fullName>
        <ecNumber evidence="6">2.3.1.-</ecNumber>
    </submittedName>
</protein>
<gene>
    <name evidence="6" type="ORF">SLT84_00835</name>
</gene>
<dbReference type="SUPFAM" id="SSF53901">
    <property type="entry name" value="Thiolase-like"/>
    <property type="match status" value="2"/>
</dbReference>
<proteinExistence type="inferred from homology"/>
<dbReference type="InterPro" id="IPR014030">
    <property type="entry name" value="Ketoacyl_synth_N"/>
</dbReference>
<evidence type="ECO:0000256" key="3">
    <source>
        <dbReference type="ARBA" id="ARBA00022679"/>
    </source>
</evidence>
<dbReference type="PANTHER" id="PTHR11712">
    <property type="entry name" value="POLYKETIDE SYNTHASE-RELATED"/>
    <property type="match status" value="1"/>
</dbReference>
<dbReference type="Proteomes" id="UP001274111">
    <property type="component" value="Unassembled WGS sequence"/>
</dbReference>
<dbReference type="PANTHER" id="PTHR11712:SF336">
    <property type="entry name" value="3-OXOACYL-[ACYL-CARRIER-PROTEIN] SYNTHASE, MITOCHONDRIAL"/>
    <property type="match status" value="1"/>
</dbReference>
<feature type="domain" description="Ketosynthase family 3 (KS3)" evidence="5">
    <location>
        <begin position="9"/>
        <end position="421"/>
    </location>
</feature>
<reference evidence="6 7" key="1">
    <citation type="submission" date="2023-11" db="EMBL/GenBank/DDBJ databases">
        <title>Pseudomonas fragariae, a Novel Bacterial Species Causing Leaf Spots on Strawberry (Fragaria x ananassa).</title>
        <authorList>
            <person name="Marin M.V."/>
            <person name="Carvalho R."/>
            <person name="Paret M.L."/>
            <person name="Jones J.B."/>
            <person name="Peres N.A."/>
        </authorList>
    </citation>
    <scope>NUCLEOTIDE SEQUENCE [LARGE SCALE GENOMIC DNA]</scope>
    <source>
        <strain evidence="6 7">19</strain>
    </source>
</reference>
<evidence type="ECO:0000256" key="4">
    <source>
        <dbReference type="RuleBase" id="RU003694"/>
    </source>
</evidence>
<dbReference type="InterPro" id="IPR016039">
    <property type="entry name" value="Thiolase-like"/>
</dbReference>
<evidence type="ECO:0000256" key="2">
    <source>
        <dbReference type="ARBA" id="ARBA00008467"/>
    </source>
</evidence>
<dbReference type="CDD" id="cd00834">
    <property type="entry name" value="KAS_I_II"/>
    <property type="match status" value="1"/>
</dbReference>
<evidence type="ECO:0000256" key="1">
    <source>
        <dbReference type="ARBA" id="ARBA00005194"/>
    </source>
</evidence>
<evidence type="ECO:0000313" key="7">
    <source>
        <dbReference type="Proteomes" id="UP001274111"/>
    </source>
</evidence>
<organism evidence="6 7">
    <name type="scientific">Pseudomonas fragariae</name>
    <name type="common">ex Marin et al. 2024</name>
    <dbReference type="NCBI Taxonomy" id="3080056"/>
    <lineage>
        <taxon>Bacteria</taxon>
        <taxon>Pseudomonadati</taxon>
        <taxon>Pseudomonadota</taxon>
        <taxon>Gammaproteobacteria</taxon>
        <taxon>Pseudomonadales</taxon>
        <taxon>Pseudomonadaceae</taxon>
        <taxon>Pseudomonas</taxon>
    </lineage>
</organism>
<dbReference type="EC" id="2.3.1.-" evidence="6"/>
<keyword evidence="6" id="KW-0012">Acyltransferase</keyword>
<evidence type="ECO:0000259" key="5">
    <source>
        <dbReference type="PROSITE" id="PS52004"/>
    </source>
</evidence>
<dbReference type="InterPro" id="IPR000794">
    <property type="entry name" value="Beta-ketoacyl_synthase"/>
</dbReference>
<comment type="similarity">
    <text evidence="2 4">Belongs to the thiolase-like superfamily. Beta-ketoacyl-ACP synthases family.</text>
</comment>
<dbReference type="InterPro" id="IPR020841">
    <property type="entry name" value="PKS_Beta-ketoAc_synthase_dom"/>
</dbReference>
<keyword evidence="7" id="KW-1185">Reference proteome</keyword>
<keyword evidence="3 4" id="KW-0808">Transferase</keyword>
<comment type="caution">
    <text evidence="6">The sequence shown here is derived from an EMBL/GenBank/DDBJ whole genome shotgun (WGS) entry which is preliminary data.</text>
</comment>
<dbReference type="InterPro" id="IPR014031">
    <property type="entry name" value="Ketoacyl_synth_C"/>
</dbReference>
<evidence type="ECO:0000313" key="6">
    <source>
        <dbReference type="EMBL" id="MDX9584244.1"/>
    </source>
</evidence>
<name>A0ABU5AYL8_9PSED</name>
<dbReference type="SMART" id="SM00825">
    <property type="entry name" value="PKS_KS"/>
    <property type="match status" value="1"/>
</dbReference>
<sequence>MKEVDVQRKKRVVVTGFGSICALGGNTNEIWEAIKDYQLGYALHPMADPSVTAKFYGKIKFPITLNSVPKRIAKNLPRYARIGMVAAEQAIQMAFGDNPVDTMDKYYSPFERGVVFGTGWGGVDSTIENNDIYVDTGLASPLSTIFSMHSVWTGSASMAWNMRGYQNTLVAACATGNIAIGDACELIRNGRAKCMLAGGSESITGAYNVWSVDILGALSKEQLDPVKACCPFSLGRSGFVLSEGSAVLVLEELDEALKRGATIYAEIGGYANYSDAYDITAPAEDLLGRSMSIQGAIQDAGLGLADIDYINAHGTSTQLNDLNETNTIKKVFGEQAHSIPVSSTKSYTGHLIAAAGAIETVFCIKTILTKMAPATINLNQADPDCDLDYIPNTHRYLDDVNHVLNINYGFGGANSCLVVSRYH</sequence>
<dbReference type="GO" id="GO:0016746">
    <property type="term" value="F:acyltransferase activity"/>
    <property type="evidence" value="ECO:0007669"/>
    <property type="project" value="UniProtKB-KW"/>
</dbReference>
<dbReference type="RefSeq" id="WP_024648295.1">
    <property type="nucleotide sequence ID" value="NZ_JAINZM010000002.1"/>
</dbReference>
<accession>A0ABU5AYL8</accession>
<dbReference type="PROSITE" id="PS52004">
    <property type="entry name" value="KS3_2"/>
    <property type="match status" value="1"/>
</dbReference>